<accession>A0A3M6PZJ8</accession>
<organism evidence="3 4">
    <name type="scientific">Allofranklinella schreckenbergeri</name>
    <dbReference type="NCBI Taxonomy" id="1076744"/>
    <lineage>
        <taxon>Bacteria</taxon>
        <taxon>Pseudomonadati</taxon>
        <taxon>Pseudomonadota</taxon>
        <taxon>Betaproteobacteria</taxon>
        <taxon>Burkholderiales</taxon>
        <taxon>Comamonadaceae</taxon>
        <taxon>Allofranklinella</taxon>
    </lineage>
</organism>
<reference evidence="3 4" key="1">
    <citation type="submission" date="2018-10" db="EMBL/GenBank/DDBJ databases">
        <title>Comamonadaceae CDC group NO-1 genome sequencing and assembly.</title>
        <authorList>
            <person name="Bernier A.-M."/>
            <person name="Bernard K."/>
        </authorList>
    </citation>
    <scope>NUCLEOTIDE SEQUENCE [LARGE SCALE GENOMIC DNA]</scope>
    <source>
        <strain evidence="3 4">NML970147</strain>
    </source>
</reference>
<evidence type="ECO:0000259" key="2">
    <source>
        <dbReference type="Pfam" id="PF00534"/>
    </source>
</evidence>
<dbReference type="InterPro" id="IPR001296">
    <property type="entry name" value="Glyco_trans_1"/>
</dbReference>
<dbReference type="SUPFAM" id="SSF53756">
    <property type="entry name" value="UDP-Glycosyltransferase/glycogen phosphorylase"/>
    <property type="match status" value="1"/>
</dbReference>
<dbReference type="CDD" id="cd03809">
    <property type="entry name" value="GT4_MtfB-like"/>
    <property type="match status" value="1"/>
</dbReference>
<gene>
    <name evidence="3" type="ORF">EBQ26_10065</name>
</gene>
<evidence type="ECO:0000313" key="4">
    <source>
        <dbReference type="Proteomes" id="UP000267521"/>
    </source>
</evidence>
<comment type="caution">
    <text evidence="3">The sequence shown here is derived from an EMBL/GenBank/DDBJ whole genome shotgun (WGS) entry which is preliminary data.</text>
</comment>
<dbReference type="PANTHER" id="PTHR46401">
    <property type="entry name" value="GLYCOSYLTRANSFERASE WBBK-RELATED"/>
    <property type="match status" value="1"/>
</dbReference>
<keyword evidence="3" id="KW-0808">Transferase</keyword>
<name>A0A3M6PZJ8_9BURK</name>
<dbReference type="Gene3D" id="3.40.50.2000">
    <property type="entry name" value="Glycogen Phosphorylase B"/>
    <property type="match status" value="1"/>
</dbReference>
<dbReference type="EMBL" id="RDQM01000013">
    <property type="protein sequence ID" value="RMW96096.1"/>
    <property type="molecule type" value="Genomic_DNA"/>
</dbReference>
<feature type="compositionally biased region" description="Pro residues" evidence="1">
    <location>
        <begin position="8"/>
        <end position="20"/>
    </location>
</feature>
<feature type="region of interest" description="Disordered" evidence="1">
    <location>
        <begin position="400"/>
        <end position="420"/>
    </location>
</feature>
<feature type="region of interest" description="Disordered" evidence="1">
    <location>
        <begin position="1"/>
        <end position="29"/>
    </location>
</feature>
<evidence type="ECO:0000313" key="3">
    <source>
        <dbReference type="EMBL" id="RMW96096.1"/>
    </source>
</evidence>
<dbReference type="GO" id="GO:0016757">
    <property type="term" value="F:glycosyltransferase activity"/>
    <property type="evidence" value="ECO:0007669"/>
    <property type="project" value="InterPro"/>
</dbReference>
<dbReference type="PANTHER" id="PTHR46401:SF9">
    <property type="entry name" value="MANNOSYLTRANSFERASE A"/>
    <property type="match status" value="1"/>
</dbReference>
<feature type="domain" description="Glycosyl transferase family 1" evidence="2">
    <location>
        <begin position="230"/>
        <end position="366"/>
    </location>
</feature>
<proteinExistence type="predicted"/>
<dbReference type="Pfam" id="PF00534">
    <property type="entry name" value="Glycos_transf_1"/>
    <property type="match status" value="1"/>
</dbReference>
<protein>
    <submittedName>
        <fullName evidence="3">Glycosyltransferase family 1 protein</fullName>
    </submittedName>
</protein>
<dbReference type="AlphaFoldDB" id="A0A3M6PZJ8"/>
<dbReference type="Proteomes" id="UP000267521">
    <property type="component" value="Unassembled WGS sequence"/>
</dbReference>
<sequence>MPNSALPPQTPRPLQLPSPLPTQTATPEPPMRMLFDVTRLLQSGLHTGIQRVLRSLLAGCDAAGLPALAVSFDGAQWLAHPRLAPHPLQGLAPQPALPPHPIAPGPGDALLMFDASWYLDPWPAVDAALARGARLAAMVHDLLPVQQPQWFRPQLQPLFTHHLACMAERAHAWFVPSATVARGLARHLGGAGAAPCPRIQVLPHGGDFLLCNGPARPPALPRPKALPATPYHLVVSTLEPRKQHGRILDAFERLWQRGFPASLVFIGALGWKIDALQERLRQHPQLGQKLHHLENLSDPELAYCYTHAQSLIYLSRDEGFGLPVLEAAMLGCPVIASDIPVLRETGQNWPVYLDPASTTALEHALQTWPPQSPPGAAPQRRWEDVARQLHAALLPLSDATRPTATAAPATSAPLADLPLS</sequence>
<evidence type="ECO:0000256" key="1">
    <source>
        <dbReference type="SAM" id="MobiDB-lite"/>
    </source>
</evidence>